<accession>A0A2T4JNN7</accession>
<feature type="coiled-coil region" evidence="1">
    <location>
        <begin position="41"/>
        <end position="68"/>
    </location>
</feature>
<evidence type="ECO:0000313" key="4">
    <source>
        <dbReference type="Proteomes" id="UP000241010"/>
    </source>
</evidence>
<keyword evidence="4" id="KW-1185">Reference proteome</keyword>
<gene>
    <name evidence="3" type="ORF">C5F48_22435</name>
</gene>
<dbReference type="Proteomes" id="UP000241010">
    <property type="component" value="Unassembled WGS sequence"/>
</dbReference>
<name>A0A2T4JNN7_9RHOB</name>
<feature type="region of interest" description="Disordered" evidence="2">
    <location>
        <begin position="162"/>
        <end position="186"/>
    </location>
</feature>
<dbReference type="AlphaFoldDB" id="A0A2T4JNN7"/>
<keyword evidence="1" id="KW-0175">Coiled coil</keyword>
<evidence type="ECO:0000256" key="2">
    <source>
        <dbReference type="SAM" id="MobiDB-lite"/>
    </source>
</evidence>
<dbReference type="EMBL" id="PZKG01000236">
    <property type="protein sequence ID" value="PTE19529.1"/>
    <property type="molecule type" value="Genomic_DNA"/>
</dbReference>
<dbReference type="RefSeq" id="WP_107665954.1">
    <property type="nucleotide sequence ID" value="NZ_PZKG01000236.1"/>
</dbReference>
<organism evidence="3 4">
    <name type="scientific">Cereibacter changlensis JA139</name>
    <dbReference type="NCBI Taxonomy" id="1188249"/>
    <lineage>
        <taxon>Bacteria</taxon>
        <taxon>Pseudomonadati</taxon>
        <taxon>Pseudomonadota</taxon>
        <taxon>Alphaproteobacteria</taxon>
        <taxon>Rhodobacterales</taxon>
        <taxon>Paracoccaceae</taxon>
        <taxon>Cereibacter</taxon>
    </lineage>
</organism>
<dbReference type="OrthoDB" id="9941421at2"/>
<evidence type="ECO:0000256" key="1">
    <source>
        <dbReference type="SAM" id="Coils"/>
    </source>
</evidence>
<sequence length="186" mass="20769">MRKENIDNKFRFVLGPVAKDLTLGACPQEAIPSPDHLDAGIVKLTTENAALRAVNDELKAALDRLDGRFGAFLDQHNLATRNEIMMLGQIVRELHVFRKIMIVSSAASNPEAERLMDKALPIIMELRGTLLAWRAREGIDVPEYDHGKEADLHERLIHNFGGDKPAASAAKEIDAPTISREQERER</sequence>
<comment type="caution">
    <text evidence="3">The sequence shown here is derived from an EMBL/GenBank/DDBJ whole genome shotgun (WGS) entry which is preliminary data.</text>
</comment>
<proteinExistence type="predicted"/>
<evidence type="ECO:0000313" key="3">
    <source>
        <dbReference type="EMBL" id="PTE19529.1"/>
    </source>
</evidence>
<protein>
    <submittedName>
        <fullName evidence="3">Uncharacterized protein</fullName>
    </submittedName>
</protein>
<reference evidence="3 4" key="1">
    <citation type="submission" date="2018-03" db="EMBL/GenBank/DDBJ databases">
        <title>Cereibacter changlensis.</title>
        <authorList>
            <person name="Meyer T.E."/>
            <person name="Miller S."/>
            <person name="Lodha T."/>
            <person name="Gandham S."/>
            <person name="Chintalapati S."/>
            <person name="Chintalapati V.R."/>
        </authorList>
    </citation>
    <scope>NUCLEOTIDE SEQUENCE [LARGE SCALE GENOMIC DNA]</scope>
    <source>
        <strain evidence="3 4">JA139</strain>
    </source>
</reference>